<evidence type="ECO:0000313" key="2">
    <source>
        <dbReference type="EMBL" id="KAF2680124.1"/>
    </source>
</evidence>
<sequence>MGHCKRRTAFKRGSTFIANMIRAADQSITPSKSSSNTKPSTYPDPRATQPYTHPRARSDTYTPTRPDHSRSGNPSRAAPHTHLRFPRIPHLSKTPVRQQSSYSPYRLFTLLPVYPRPYTQSYQSPPSLGETLPKPNASGTLFLFGQRIGACILRRVRLPCPDGEGIVLPDCGVRVSEYGVWASA</sequence>
<dbReference type="EMBL" id="MU005598">
    <property type="protein sequence ID" value="KAF2680124.1"/>
    <property type="molecule type" value="Genomic_DNA"/>
</dbReference>
<evidence type="ECO:0000256" key="1">
    <source>
        <dbReference type="SAM" id="MobiDB-lite"/>
    </source>
</evidence>
<organism evidence="2 3">
    <name type="scientific">Lentithecium fluviatile CBS 122367</name>
    <dbReference type="NCBI Taxonomy" id="1168545"/>
    <lineage>
        <taxon>Eukaryota</taxon>
        <taxon>Fungi</taxon>
        <taxon>Dikarya</taxon>
        <taxon>Ascomycota</taxon>
        <taxon>Pezizomycotina</taxon>
        <taxon>Dothideomycetes</taxon>
        <taxon>Pleosporomycetidae</taxon>
        <taxon>Pleosporales</taxon>
        <taxon>Massarineae</taxon>
        <taxon>Lentitheciaceae</taxon>
        <taxon>Lentithecium</taxon>
    </lineage>
</organism>
<gene>
    <name evidence="2" type="ORF">K458DRAFT_459787</name>
</gene>
<dbReference type="Proteomes" id="UP000799291">
    <property type="component" value="Unassembled WGS sequence"/>
</dbReference>
<feature type="region of interest" description="Disordered" evidence="1">
    <location>
        <begin position="26"/>
        <end position="98"/>
    </location>
</feature>
<feature type="compositionally biased region" description="Low complexity" evidence="1">
    <location>
        <begin position="27"/>
        <end position="41"/>
    </location>
</feature>
<protein>
    <submittedName>
        <fullName evidence="2">Uncharacterized protein</fullName>
    </submittedName>
</protein>
<name>A0A6G1IPE8_9PLEO</name>
<accession>A0A6G1IPE8</accession>
<evidence type="ECO:0000313" key="3">
    <source>
        <dbReference type="Proteomes" id="UP000799291"/>
    </source>
</evidence>
<reference evidence="2" key="1">
    <citation type="journal article" date="2020" name="Stud. Mycol.">
        <title>101 Dothideomycetes genomes: a test case for predicting lifestyles and emergence of pathogens.</title>
        <authorList>
            <person name="Haridas S."/>
            <person name="Albert R."/>
            <person name="Binder M."/>
            <person name="Bloem J."/>
            <person name="Labutti K."/>
            <person name="Salamov A."/>
            <person name="Andreopoulos B."/>
            <person name="Baker S."/>
            <person name="Barry K."/>
            <person name="Bills G."/>
            <person name="Bluhm B."/>
            <person name="Cannon C."/>
            <person name="Castanera R."/>
            <person name="Culley D."/>
            <person name="Daum C."/>
            <person name="Ezra D."/>
            <person name="Gonzalez J."/>
            <person name="Henrissat B."/>
            <person name="Kuo A."/>
            <person name="Liang C."/>
            <person name="Lipzen A."/>
            <person name="Lutzoni F."/>
            <person name="Magnuson J."/>
            <person name="Mondo S."/>
            <person name="Nolan M."/>
            <person name="Ohm R."/>
            <person name="Pangilinan J."/>
            <person name="Park H.-J."/>
            <person name="Ramirez L."/>
            <person name="Alfaro M."/>
            <person name="Sun H."/>
            <person name="Tritt A."/>
            <person name="Yoshinaga Y."/>
            <person name="Zwiers L.-H."/>
            <person name="Turgeon B."/>
            <person name="Goodwin S."/>
            <person name="Spatafora J."/>
            <person name="Crous P."/>
            <person name="Grigoriev I."/>
        </authorList>
    </citation>
    <scope>NUCLEOTIDE SEQUENCE</scope>
    <source>
        <strain evidence="2">CBS 122367</strain>
    </source>
</reference>
<dbReference type="AlphaFoldDB" id="A0A6G1IPE8"/>
<keyword evidence="3" id="KW-1185">Reference proteome</keyword>
<proteinExistence type="predicted"/>